<dbReference type="AlphaFoldDB" id="A0A5J4Z5S8"/>
<comment type="caution">
    <text evidence="8">The sequence shown here is derived from an EMBL/GenBank/DDBJ whole genome shotgun (WGS) entry which is preliminary data.</text>
</comment>
<evidence type="ECO:0000259" key="7">
    <source>
        <dbReference type="Pfam" id="PF05236"/>
    </source>
</evidence>
<keyword evidence="3" id="KW-0805">Transcription regulation</keyword>
<protein>
    <recommendedName>
        <fullName evidence="7">Transcription initiation factor TFIID component TAF4 C-terminal domain-containing protein</fullName>
    </recommendedName>
</protein>
<evidence type="ECO:0000313" key="8">
    <source>
        <dbReference type="EMBL" id="KAA8498600.1"/>
    </source>
</evidence>
<evidence type="ECO:0000256" key="6">
    <source>
        <dbReference type="SAM" id="MobiDB-lite"/>
    </source>
</evidence>
<evidence type="ECO:0000256" key="1">
    <source>
        <dbReference type="ARBA" id="ARBA00004123"/>
    </source>
</evidence>
<keyword evidence="5" id="KW-0539">Nucleus</keyword>
<dbReference type="EMBL" id="VRMN01000001">
    <property type="protein sequence ID" value="KAA8498600.1"/>
    <property type="molecule type" value="Genomic_DNA"/>
</dbReference>
<feature type="compositionally biased region" description="Polar residues" evidence="6">
    <location>
        <begin position="730"/>
        <end position="740"/>
    </location>
</feature>
<feature type="region of interest" description="Disordered" evidence="6">
    <location>
        <begin position="1"/>
        <end position="170"/>
    </location>
</feature>
<feature type="domain" description="Transcription initiation factor TFIID component TAF4 C-terminal" evidence="7">
    <location>
        <begin position="554"/>
        <end position="847"/>
    </location>
</feature>
<evidence type="ECO:0000256" key="2">
    <source>
        <dbReference type="ARBA" id="ARBA00006178"/>
    </source>
</evidence>
<comment type="similarity">
    <text evidence="2">Belongs to the TAF4 family.</text>
</comment>
<reference evidence="9" key="1">
    <citation type="journal article" date="2019" name="Nat. Commun.">
        <title>Expansion of phycobilisome linker gene families in mesophilic red algae.</title>
        <authorList>
            <person name="Lee J."/>
            <person name="Kim D."/>
            <person name="Bhattacharya D."/>
            <person name="Yoon H.S."/>
        </authorList>
    </citation>
    <scope>NUCLEOTIDE SEQUENCE [LARGE SCALE GENOMIC DNA]</scope>
    <source>
        <strain evidence="9">CCMP 1328</strain>
    </source>
</reference>
<organism evidence="8 9">
    <name type="scientific">Porphyridium purpureum</name>
    <name type="common">Red alga</name>
    <name type="synonym">Porphyridium cruentum</name>
    <dbReference type="NCBI Taxonomy" id="35688"/>
    <lineage>
        <taxon>Eukaryota</taxon>
        <taxon>Rhodophyta</taxon>
        <taxon>Bangiophyceae</taxon>
        <taxon>Porphyridiales</taxon>
        <taxon>Porphyridiaceae</taxon>
        <taxon>Porphyridium</taxon>
    </lineage>
</organism>
<evidence type="ECO:0000256" key="3">
    <source>
        <dbReference type="ARBA" id="ARBA00023015"/>
    </source>
</evidence>
<feature type="region of interest" description="Disordered" evidence="6">
    <location>
        <begin position="649"/>
        <end position="674"/>
    </location>
</feature>
<feature type="compositionally biased region" description="Basic residues" evidence="6">
    <location>
        <begin position="1"/>
        <end position="10"/>
    </location>
</feature>
<keyword evidence="9" id="KW-1185">Reference proteome</keyword>
<feature type="compositionally biased region" description="Basic and acidic residues" evidence="6">
    <location>
        <begin position="60"/>
        <end position="79"/>
    </location>
</feature>
<name>A0A5J4Z5S8_PORPP</name>
<feature type="compositionally biased region" description="Polar residues" evidence="6">
    <location>
        <begin position="756"/>
        <end position="766"/>
    </location>
</feature>
<dbReference type="GO" id="GO:0006352">
    <property type="term" value="P:DNA-templated transcription initiation"/>
    <property type="evidence" value="ECO:0007669"/>
    <property type="project" value="InterPro"/>
</dbReference>
<proteinExistence type="inferred from homology"/>
<feature type="compositionally biased region" description="Basic and acidic residues" evidence="6">
    <location>
        <begin position="33"/>
        <end position="52"/>
    </location>
</feature>
<evidence type="ECO:0000256" key="5">
    <source>
        <dbReference type="ARBA" id="ARBA00023242"/>
    </source>
</evidence>
<gene>
    <name evidence="8" type="ORF">FVE85_6185</name>
</gene>
<feature type="compositionally biased region" description="Basic and acidic residues" evidence="6">
    <location>
        <begin position="113"/>
        <end position="126"/>
    </location>
</feature>
<evidence type="ECO:0000313" key="9">
    <source>
        <dbReference type="Proteomes" id="UP000324585"/>
    </source>
</evidence>
<feature type="compositionally biased region" description="Basic residues" evidence="6">
    <location>
        <begin position="650"/>
        <end position="665"/>
    </location>
</feature>
<feature type="region of interest" description="Disordered" evidence="6">
    <location>
        <begin position="696"/>
        <end position="794"/>
    </location>
</feature>
<evidence type="ECO:0000256" key="4">
    <source>
        <dbReference type="ARBA" id="ARBA00023163"/>
    </source>
</evidence>
<comment type="subcellular location">
    <subcellularLocation>
        <location evidence="1">Nucleus</location>
    </subcellularLocation>
</comment>
<dbReference type="Proteomes" id="UP000324585">
    <property type="component" value="Unassembled WGS sequence"/>
</dbReference>
<sequence>MAPKPKPKPKPKPEPGPAPDAEAKTRQTVRLMPDPKTRKTSTDERLLRKTEQVSKSVSKRLRENSEAKHGKGQSEEMQKRAKRGALRKSSAPAGVSVEPEPAVGAEVPSESRVVVERAPDATDRASVESAGLRKGILRQESSRSLTSGSKMGFSKVPGRRKSSVDKCDKTAEGNDSYGELALKSGVHRRAEGIESMRNVRTETANDPGVGNCSNSRGDALQSQKIRDNLAGVSKSRPTTARSGINEGIDDSVAKAKTRIPQLSMETARTKQRVRIRDKTGAKDVGRVVVNKEREVKSHPKLENPGSNMVSPLVVDENYDSPEEVDAADGGNVKPALAALGAGMGSTELGVNIESKFGNVRPLKANAEAAGRTFHVNMFLSFASAQASEWVMDQHVSTQWLQVLEGRFETYKNKSRQEKKLEQGAFFLSVFDLVHEIRPGMHDPDQFYEEYRAWYADRVKSKARDVSREVMQHEQTREELVCAPQKTRSQVGSRGDAFAKMKEELRRQLEAANGEKELNVLYMAGLADDQVGDENVEIIEEAGVDERQELLNDGESLLNLEFLKSMMEMKASDRVSSINTECVPLLQVAVRMRLSKILEQLVLIKASRQEYLGRQRNYTRTLDFNSFPNVRSQLRELRTEEIHDLNEAAARRRRSHIRPVKTSKNVHSREASEKARILKHDLDMSSRNESLVVAVEKHQSGPRDGIDTGKTEWSGIDHPEGARESWRAPNHEQSASTSNQDECAGQHTPKKIGVAQETDNVIGTVTTERGGDHGTTGNDTGRTEVSPTNISRAGARQRCASPLVPGGSLLKRNRMSIPFSVSELGPITMRDFLFFMERDPNMRSSILIHIGYVFLGSLQCK</sequence>
<dbReference type="Pfam" id="PF05236">
    <property type="entry name" value="TAF4"/>
    <property type="match status" value="1"/>
</dbReference>
<keyword evidence="4" id="KW-0804">Transcription</keyword>
<dbReference type="InterPro" id="IPR007900">
    <property type="entry name" value="TAF4_C"/>
</dbReference>
<accession>A0A5J4Z5S8</accession>
<feature type="compositionally biased region" description="Basic and acidic residues" evidence="6">
    <location>
        <begin position="696"/>
        <end position="729"/>
    </location>
</feature>
<dbReference type="GO" id="GO:0005669">
    <property type="term" value="C:transcription factor TFIID complex"/>
    <property type="evidence" value="ECO:0007669"/>
    <property type="project" value="InterPro"/>
</dbReference>